<keyword evidence="3" id="KW-1185">Reference proteome</keyword>
<name>A0A8J5ENI5_ZINOF</name>
<evidence type="ECO:0000313" key="3">
    <source>
        <dbReference type="Proteomes" id="UP000734854"/>
    </source>
</evidence>
<dbReference type="InterPro" id="IPR008686">
    <property type="entry name" value="RNA_pol_mitovir"/>
</dbReference>
<keyword evidence="2" id="KW-0496">Mitochondrion</keyword>
<proteinExistence type="predicted"/>
<comment type="caution">
    <text evidence="2">The sequence shown here is derived from an EMBL/GenBank/DDBJ whole genome shotgun (WGS) entry which is preliminary data.</text>
</comment>
<sequence>MSNRIDEREHSRLTASPPKGIDLEPASSPLLDSIEEVASTRKNFIPLQKALSCLTSRVSPDLRSAPYKVKACKQGGKNKWLRDEPQTEGHEFETVAGPYFPSADDLGVPAVCGRLGQSIEGGGKRRIFAIGNWVNQRLLKPVHDWLMSVLRHIPMDGTFSQTRPLSLLSGEKHCFSFDLKSATDRWPLLSMFYLMQVCFGRQFASAVVNSALGTNVFEVYPLRTFDRYAVLGDDVVIADKKVAKVYEHALSELGVQISYQKSLISDNGCAEFAKRFFARGLTKDFSPVSIKSLLNPFHPYGLMSIHMTYPIKRFSTLCRIGGFGYRTISSLPHRQSPRIRRLLAMFTKRSMPFELWLGRGRPLNPYLKGSLVEWLRRETAPKDLHLFPDEARLGNVGDFWEWSVLRAWVKQWLTYCRWYYLTAWSPEEETIPSEELYWKAEACEIALCTVCKPFTPGLAILRLRSTFRQIVVASLLDPIFVRIDSAQVWKTGAKLAAKRVALIRGTSCSGGGQTKMPRKATRSMAYLLDEGEDPNVNLPESVFESGRIVNLVFDAIEALLLTPKAPLPSGRDLLEPLPSGLHVAALVPLASLEI</sequence>
<gene>
    <name evidence="2" type="ORF">ZIOFF_074354</name>
</gene>
<evidence type="ECO:0000313" key="2">
    <source>
        <dbReference type="EMBL" id="KAG6467716.1"/>
    </source>
</evidence>
<dbReference type="PANTHER" id="PTHR34456">
    <property type="entry name" value="MITOVIRUS RNA-DEPENDENT RNA POLYMERASE"/>
    <property type="match status" value="1"/>
</dbReference>
<feature type="region of interest" description="Disordered" evidence="1">
    <location>
        <begin position="1"/>
        <end position="26"/>
    </location>
</feature>
<dbReference type="Proteomes" id="UP000734854">
    <property type="component" value="Unassembled WGS sequence"/>
</dbReference>
<dbReference type="PANTHER" id="PTHR34456:SF13">
    <property type="entry name" value="REVERSE TRANSCRIPTASE DOMAIN-CONTAINING PROTEIN"/>
    <property type="match status" value="1"/>
</dbReference>
<evidence type="ECO:0000256" key="1">
    <source>
        <dbReference type="SAM" id="MobiDB-lite"/>
    </source>
</evidence>
<accession>A0A8J5ENI5</accession>
<dbReference type="Pfam" id="PF05919">
    <property type="entry name" value="Mitovir_RNA_pol"/>
    <property type="match status" value="2"/>
</dbReference>
<dbReference type="AlphaFoldDB" id="A0A8J5ENI5"/>
<reference evidence="2 3" key="1">
    <citation type="submission" date="2020-08" db="EMBL/GenBank/DDBJ databases">
        <title>Plant Genome Project.</title>
        <authorList>
            <person name="Zhang R.-G."/>
        </authorList>
    </citation>
    <scope>NUCLEOTIDE SEQUENCE [LARGE SCALE GENOMIC DNA]</scope>
    <source>
        <tissue evidence="2">Rhizome</tissue>
    </source>
</reference>
<geneLocation type="mitochondrion" evidence="2"/>
<evidence type="ECO:0008006" key="4">
    <source>
        <dbReference type="Google" id="ProtNLM"/>
    </source>
</evidence>
<protein>
    <recommendedName>
        <fullName evidence="4">RNA-dependent RNA polymerase</fullName>
    </recommendedName>
</protein>
<organism evidence="2 3">
    <name type="scientific">Zingiber officinale</name>
    <name type="common">Ginger</name>
    <name type="synonym">Amomum zingiber</name>
    <dbReference type="NCBI Taxonomy" id="94328"/>
    <lineage>
        <taxon>Eukaryota</taxon>
        <taxon>Viridiplantae</taxon>
        <taxon>Streptophyta</taxon>
        <taxon>Embryophyta</taxon>
        <taxon>Tracheophyta</taxon>
        <taxon>Spermatophyta</taxon>
        <taxon>Magnoliopsida</taxon>
        <taxon>Liliopsida</taxon>
        <taxon>Zingiberales</taxon>
        <taxon>Zingiberaceae</taxon>
        <taxon>Zingiber</taxon>
    </lineage>
</organism>
<feature type="compositionally biased region" description="Basic and acidic residues" evidence="1">
    <location>
        <begin position="1"/>
        <end position="12"/>
    </location>
</feature>
<dbReference type="EMBL" id="JACMSC010000024">
    <property type="protein sequence ID" value="KAG6467716.1"/>
    <property type="molecule type" value="Genomic_DNA"/>
</dbReference>